<feature type="compositionally biased region" description="Basic and acidic residues" evidence="1">
    <location>
        <begin position="15"/>
        <end position="34"/>
    </location>
</feature>
<dbReference type="EMBL" id="BHVZ01000014">
    <property type="protein sequence ID" value="GCB30564.1"/>
    <property type="molecule type" value="Genomic_DNA"/>
</dbReference>
<feature type="compositionally biased region" description="Low complexity" evidence="1">
    <location>
        <begin position="50"/>
        <end position="65"/>
    </location>
</feature>
<accession>A0A401LGC4</accession>
<evidence type="ECO:0000313" key="2">
    <source>
        <dbReference type="EMBL" id="GCB30564.1"/>
    </source>
</evidence>
<keyword evidence="3" id="KW-1185">Reference proteome</keyword>
<dbReference type="Proteomes" id="UP000287361">
    <property type="component" value="Unassembled WGS sequence"/>
</dbReference>
<organism evidence="2 3">
    <name type="scientific">Anaerotignum faecicola</name>
    <dbReference type="NCBI Taxonomy" id="2358141"/>
    <lineage>
        <taxon>Bacteria</taxon>
        <taxon>Bacillati</taxon>
        <taxon>Bacillota</taxon>
        <taxon>Clostridia</taxon>
        <taxon>Lachnospirales</taxon>
        <taxon>Anaerotignaceae</taxon>
        <taxon>Anaerotignum</taxon>
    </lineage>
</organism>
<feature type="region of interest" description="Disordered" evidence="1">
    <location>
        <begin position="158"/>
        <end position="182"/>
    </location>
</feature>
<protein>
    <submittedName>
        <fullName evidence="2">Uncharacterized protein</fullName>
    </submittedName>
</protein>
<feature type="compositionally biased region" description="Gly residues" evidence="1">
    <location>
        <begin position="737"/>
        <end position="768"/>
    </location>
</feature>
<feature type="region of interest" description="Disordered" evidence="1">
    <location>
        <begin position="15"/>
        <end position="74"/>
    </location>
</feature>
<gene>
    <name evidence="2" type="ORF">KGMB03357_22250</name>
</gene>
<sequence length="822" mass="88350">MAGYYNPKKDYAAAIKSEKNPAKKEQLKAERQNKIDAMNAAGTNKKGYTNSIYGGSYSSSGKGNSSSGGDGKGNSSGGYFDKNLDYAAAIRNEKNPVKQAQLIAERQNKLNWMNASGTNTKGYTNDIYGGMPQASAPQGQYRSTEAALNNTNKAAIQPTATTQTQTEAAAEAENPTAPTSFGSTDAAQRAALQAYITRQYAHQKAESGEGTYNGDGSMSLPDQGLLKSYQQKYNEAKAAGDQGGMTAAHSAAEKLRDNYRYYPLAHSNGYGLGENDIGWVRDLVVRGDELGNKIVDQYNRGTFTQTTYDKDGNFVNRYTGGDIAGHDARVAKEMQRVNEKLAGKENNTFAFRLSDPNDVKLSNAELLAKYGGGITEGNNGIGLYTAPNGTALKTASGGGNSGMAASGTPLAAAGYGTGQDAAANSIYGQFGYFDPNKDYAAAMKNASNTQEMVQLEKERQNKLNWLNANGTNKGYTNQIYSNYDNLFGEREPLPEYNGMTKEELFGGYNEMAESLAEQRKALLSAALAQNRTEQEKANGNYDELARQAYILKRQNENALPQQLAALGISGGSSESANLALAANYENSLASNEQARQQALRDYALQALQARTQADSDISGYYADATQQAMNAWQSEAANRNSWNQWAANYKQGLREYSDSLNSQTYQENLASKQYADTLRQQQIDLALQMGDYKKLAAMGYDVSYLKRMQDAELEQLALDAMLTRANIAKVNSSVTRGSGGGTRSSKGGKGNSGKGGGNGGSSSSGTGKGTTDVSAAGLMKLQNLVNYYGTKSNPLVNTAIQNMLKNGTINEATYNAFLKTMK</sequence>
<evidence type="ECO:0000313" key="3">
    <source>
        <dbReference type="Proteomes" id="UP000287361"/>
    </source>
</evidence>
<name>A0A401LGC4_9FIRM</name>
<proteinExistence type="predicted"/>
<reference evidence="2 3" key="1">
    <citation type="submission" date="2018-10" db="EMBL/GenBank/DDBJ databases">
        <title>Draft Genome Sequence of Anaerotignum sp. KCTC 15736.</title>
        <authorList>
            <person name="Choi S.H."/>
            <person name="Kim J.S."/>
            <person name="Kang S.W."/>
            <person name="Lee J.S."/>
            <person name="Park S.H."/>
        </authorList>
    </citation>
    <scope>NUCLEOTIDE SEQUENCE [LARGE SCALE GENOMIC DNA]</scope>
    <source>
        <strain evidence="2 3">KCTC 15736</strain>
    </source>
</reference>
<comment type="caution">
    <text evidence="2">The sequence shown here is derived from an EMBL/GenBank/DDBJ whole genome shotgun (WGS) entry which is preliminary data.</text>
</comment>
<feature type="region of interest" description="Disordered" evidence="1">
    <location>
        <begin position="732"/>
        <end position="769"/>
    </location>
</feature>
<feature type="compositionally biased region" description="Low complexity" evidence="1">
    <location>
        <begin position="158"/>
        <end position="179"/>
    </location>
</feature>
<dbReference type="AlphaFoldDB" id="A0A401LGC4"/>
<evidence type="ECO:0000256" key="1">
    <source>
        <dbReference type="SAM" id="MobiDB-lite"/>
    </source>
</evidence>